<dbReference type="Proteomes" id="UP001605990">
    <property type="component" value="Unassembled WGS sequence"/>
</dbReference>
<evidence type="ECO:0000313" key="3">
    <source>
        <dbReference type="Proteomes" id="UP001605990"/>
    </source>
</evidence>
<comment type="caution">
    <text evidence="2">The sequence shown here is derived from an EMBL/GenBank/DDBJ whole genome shotgun (WGS) entry which is preliminary data.</text>
</comment>
<accession>A0ABW7E8D2</accession>
<feature type="compositionally biased region" description="Polar residues" evidence="1">
    <location>
        <begin position="42"/>
        <end position="52"/>
    </location>
</feature>
<reference evidence="2 3" key="1">
    <citation type="submission" date="2024-10" db="EMBL/GenBank/DDBJ databases">
        <title>Draft genome assembly of a novel steroid transforming actinomycete isolated from African clawed frog Xenopus laevis.</title>
        <authorList>
            <person name="Bragin E."/>
            <person name="Kollerov V."/>
            <person name="Donova M.V."/>
        </authorList>
    </citation>
    <scope>NUCLEOTIDE SEQUENCE [LARGE SCALE GENOMIC DNA]</scope>
    <source>
        <strain evidence="2 3">MTOC-St3</strain>
    </source>
</reference>
<evidence type="ECO:0000313" key="2">
    <source>
        <dbReference type="EMBL" id="MFG6299403.1"/>
    </source>
</evidence>
<name>A0ABW7E8D2_STRRO</name>
<keyword evidence="3" id="KW-1185">Reference proteome</keyword>
<protein>
    <submittedName>
        <fullName evidence="2">Uncharacterized protein</fullName>
    </submittedName>
</protein>
<evidence type="ECO:0000256" key="1">
    <source>
        <dbReference type="SAM" id="MobiDB-lite"/>
    </source>
</evidence>
<feature type="region of interest" description="Disordered" evidence="1">
    <location>
        <begin position="1"/>
        <end position="53"/>
    </location>
</feature>
<proteinExistence type="predicted"/>
<organism evidence="2 3">
    <name type="scientific">Streptomyces rochei</name>
    <name type="common">Streptomyces parvullus</name>
    <dbReference type="NCBI Taxonomy" id="1928"/>
    <lineage>
        <taxon>Bacteria</taxon>
        <taxon>Bacillati</taxon>
        <taxon>Actinomycetota</taxon>
        <taxon>Actinomycetes</taxon>
        <taxon>Kitasatosporales</taxon>
        <taxon>Streptomycetaceae</taxon>
        <taxon>Streptomyces</taxon>
        <taxon>Streptomyces rochei group</taxon>
    </lineage>
</organism>
<dbReference type="EMBL" id="JBIENY010000417">
    <property type="protein sequence ID" value="MFG6299403.1"/>
    <property type="molecule type" value="Genomic_DNA"/>
</dbReference>
<gene>
    <name evidence="2" type="ORF">ACGU38_29095</name>
</gene>
<dbReference type="RefSeq" id="WP_394395328.1">
    <property type="nucleotide sequence ID" value="NZ_JBIENY010000417.1"/>
</dbReference>
<sequence length="148" mass="16423">MPSIIASPPTQDTRPPLPMRPTPHERDGRQPSPDTGRPHPRQISTPPTQPDSTILEALRRVVDHQIGPRGVGAIYRNTDAAFEVQAVIRNPEQARALLKRRCAQWALIVKDVLRPDAQPYAIGSVWTDSDYLVREADDIRAARKAVAA</sequence>